<organism evidence="1 2">
    <name type="scientific">Saprospira grandis (strain Lewin)</name>
    <dbReference type="NCBI Taxonomy" id="984262"/>
    <lineage>
        <taxon>Bacteria</taxon>
        <taxon>Pseudomonadati</taxon>
        <taxon>Bacteroidota</taxon>
        <taxon>Saprospiria</taxon>
        <taxon>Saprospirales</taxon>
        <taxon>Saprospiraceae</taxon>
        <taxon>Saprospira</taxon>
    </lineage>
</organism>
<accession>H6LAI1</accession>
<gene>
    <name evidence="1" type="ordered locus">SGRA_2846</name>
</gene>
<evidence type="ECO:0000313" key="2">
    <source>
        <dbReference type="Proteomes" id="UP000007519"/>
    </source>
</evidence>
<dbReference type="HOGENOM" id="CLU_3316755_0_0_10"/>
<reference evidence="1 2" key="1">
    <citation type="journal article" date="2012" name="Stand. Genomic Sci.">
        <title>Complete genome sequencing and analysis of Saprospira grandis str. Lewin, a predatory marine bacterium.</title>
        <authorList>
            <person name="Saw J.H."/>
            <person name="Yuryev A."/>
            <person name="Kanbe M."/>
            <person name="Hou S."/>
            <person name="Young A.G."/>
            <person name="Aizawa S."/>
            <person name="Alam M."/>
        </authorList>
    </citation>
    <scope>NUCLEOTIDE SEQUENCE [LARGE SCALE GENOMIC DNA]</scope>
    <source>
        <strain evidence="1 2">Lewin</strain>
    </source>
</reference>
<name>H6LAI1_SAPGL</name>
<sequence length="39" mass="4074">MKIDESIRFLGLAAFKLQAMGPLKAGSLGPNLAAGFNPQ</sequence>
<proteinExistence type="predicted"/>
<dbReference type="Proteomes" id="UP000007519">
    <property type="component" value="Chromosome"/>
</dbReference>
<protein>
    <submittedName>
        <fullName evidence="1">Uncharacterized protein</fullName>
    </submittedName>
</protein>
<dbReference type="AlphaFoldDB" id="H6LAI1"/>
<dbReference type="EMBL" id="CP002831">
    <property type="protein sequence ID" value="AFC25574.1"/>
    <property type="molecule type" value="Genomic_DNA"/>
</dbReference>
<dbReference type="KEGG" id="sgn:SGRA_2846"/>
<keyword evidence="2" id="KW-1185">Reference proteome</keyword>
<evidence type="ECO:0000313" key="1">
    <source>
        <dbReference type="EMBL" id="AFC25574.1"/>
    </source>
</evidence>